<dbReference type="Pfam" id="PF13411">
    <property type="entry name" value="MerR_1"/>
    <property type="match status" value="1"/>
</dbReference>
<dbReference type="EMBL" id="JALGCL010000001">
    <property type="protein sequence ID" value="MCJ0824780.1"/>
    <property type="molecule type" value="Genomic_DNA"/>
</dbReference>
<dbReference type="InterPro" id="IPR009061">
    <property type="entry name" value="DNA-bd_dom_put_sf"/>
</dbReference>
<dbReference type="PANTHER" id="PTHR30204:SF94">
    <property type="entry name" value="HEAVY METAL-DEPENDENT TRANSCRIPTIONAL REGULATOR HI_0293-RELATED"/>
    <property type="match status" value="1"/>
</dbReference>
<evidence type="ECO:0000256" key="3">
    <source>
        <dbReference type="ARBA" id="ARBA00023163"/>
    </source>
</evidence>
<dbReference type="SMART" id="SM00422">
    <property type="entry name" value="HTH_MERR"/>
    <property type="match status" value="1"/>
</dbReference>
<proteinExistence type="predicted"/>
<name>A0ABT0A1E7_9GAMM</name>
<dbReference type="PRINTS" id="PR00040">
    <property type="entry name" value="HTHMERR"/>
</dbReference>
<evidence type="ECO:0000256" key="2">
    <source>
        <dbReference type="ARBA" id="ARBA00023125"/>
    </source>
</evidence>
<organism evidence="5 6">
    <name type="scientific">Cognatiluteimonas sedimenti</name>
    <dbReference type="NCBI Taxonomy" id="2927791"/>
    <lineage>
        <taxon>Bacteria</taxon>
        <taxon>Pseudomonadati</taxon>
        <taxon>Pseudomonadota</taxon>
        <taxon>Gammaproteobacteria</taxon>
        <taxon>Lysobacterales</taxon>
        <taxon>Lysobacteraceae</taxon>
        <taxon>Cognatiluteimonas</taxon>
    </lineage>
</organism>
<accession>A0ABT0A1E7</accession>
<dbReference type="RefSeq" id="WP_243318817.1">
    <property type="nucleotide sequence ID" value="NZ_JALGCL010000001.1"/>
</dbReference>
<reference evidence="5 6" key="1">
    <citation type="submission" date="2022-03" db="EMBL/GenBank/DDBJ databases">
        <title>Luteimonas soily sp. nov., a novel bacterium isolated from the soil.</title>
        <authorList>
            <person name="Zhang X."/>
        </authorList>
    </citation>
    <scope>NUCLEOTIDE SEQUENCE [LARGE SCALE GENOMIC DNA]</scope>
    <source>
        <strain evidence="5 6">50</strain>
    </source>
</reference>
<keyword evidence="1" id="KW-0805">Transcription regulation</keyword>
<gene>
    <name evidence="5" type="ORF">MQC88_02205</name>
</gene>
<dbReference type="Proteomes" id="UP001165423">
    <property type="component" value="Unassembled WGS sequence"/>
</dbReference>
<evidence type="ECO:0000313" key="5">
    <source>
        <dbReference type="EMBL" id="MCJ0824780.1"/>
    </source>
</evidence>
<dbReference type="InterPro" id="IPR000551">
    <property type="entry name" value="MerR-type_HTH_dom"/>
</dbReference>
<evidence type="ECO:0000256" key="1">
    <source>
        <dbReference type="ARBA" id="ARBA00023015"/>
    </source>
</evidence>
<dbReference type="PROSITE" id="PS00552">
    <property type="entry name" value="HTH_MERR_1"/>
    <property type="match status" value="1"/>
</dbReference>
<keyword evidence="2" id="KW-0238">DNA-binding</keyword>
<evidence type="ECO:0000259" key="4">
    <source>
        <dbReference type="PROSITE" id="PS50937"/>
    </source>
</evidence>
<dbReference type="SUPFAM" id="SSF46955">
    <property type="entry name" value="Putative DNA-binding domain"/>
    <property type="match status" value="1"/>
</dbReference>
<protein>
    <submittedName>
        <fullName evidence="5">Heavy metal-responsive transcriptional regulator</fullName>
    </submittedName>
</protein>
<dbReference type="Gene3D" id="1.10.1660.10">
    <property type="match status" value="1"/>
</dbReference>
<comment type="caution">
    <text evidence="5">The sequence shown here is derived from an EMBL/GenBank/DDBJ whole genome shotgun (WGS) entry which is preliminary data.</text>
</comment>
<keyword evidence="3" id="KW-0804">Transcription</keyword>
<dbReference type="PANTHER" id="PTHR30204">
    <property type="entry name" value="REDOX-CYCLING DRUG-SENSING TRANSCRIPTIONAL ACTIVATOR SOXR"/>
    <property type="match status" value="1"/>
</dbReference>
<dbReference type="InterPro" id="IPR047057">
    <property type="entry name" value="MerR_fam"/>
</dbReference>
<sequence>MKIGTLAREAGVAIDTVRYYERQGLLPPPQRSASGYRQHGKDDVARLRFIRRSKGLGFTLEEIRELLDLSGRRDVDMAGMKAAAIQKLAGIDEKLSELQRVRAGLEALVASCPGHGALEHCPILDALAGDRPAGERHE</sequence>
<dbReference type="PROSITE" id="PS50937">
    <property type="entry name" value="HTH_MERR_2"/>
    <property type="match status" value="1"/>
</dbReference>
<feature type="domain" description="HTH merR-type" evidence="4">
    <location>
        <begin position="1"/>
        <end position="69"/>
    </location>
</feature>
<keyword evidence="6" id="KW-1185">Reference proteome</keyword>
<evidence type="ECO:0000313" key="6">
    <source>
        <dbReference type="Proteomes" id="UP001165423"/>
    </source>
</evidence>
<dbReference type="CDD" id="cd04770">
    <property type="entry name" value="HTH_HMRTR"/>
    <property type="match status" value="1"/>
</dbReference>